<comment type="caution">
    <text evidence="2">The sequence shown here is derived from an EMBL/GenBank/DDBJ whole genome shotgun (WGS) entry which is preliminary data.</text>
</comment>
<keyword evidence="1" id="KW-1133">Transmembrane helix</keyword>
<evidence type="ECO:0000256" key="1">
    <source>
        <dbReference type="SAM" id="Phobius"/>
    </source>
</evidence>
<evidence type="ECO:0000313" key="3">
    <source>
        <dbReference type="Proteomes" id="UP000008495"/>
    </source>
</evidence>
<keyword evidence="1" id="KW-0812">Transmembrane</keyword>
<reference evidence="2 3" key="1">
    <citation type="submission" date="2012-08" db="EMBL/GenBank/DDBJ databases">
        <title>Whole genome shotgun sequence of Austwickia chelonae NBRC 105200.</title>
        <authorList>
            <person name="Yoshida I."/>
            <person name="Hosoyama A."/>
            <person name="Tsuchikane K."/>
            <person name="Katsumata H."/>
            <person name="Ando Y."/>
            <person name="Ohji S."/>
            <person name="Hamada M."/>
            <person name="Tamura T."/>
            <person name="Yamazoe A."/>
            <person name="Yamazaki S."/>
            <person name="Fujita N."/>
        </authorList>
    </citation>
    <scope>NUCLEOTIDE SEQUENCE [LARGE SCALE GENOMIC DNA]</scope>
    <source>
        <strain evidence="2 3">NBRC 105200</strain>
    </source>
</reference>
<feature type="transmembrane region" description="Helical" evidence="1">
    <location>
        <begin position="117"/>
        <end position="140"/>
    </location>
</feature>
<name>K6VQP8_9MICO</name>
<dbReference type="AlphaFoldDB" id="K6VQP8"/>
<feature type="transmembrane region" description="Helical" evidence="1">
    <location>
        <begin position="177"/>
        <end position="197"/>
    </location>
</feature>
<proteinExistence type="predicted"/>
<feature type="transmembrane region" description="Helical" evidence="1">
    <location>
        <begin position="209"/>
        <end position="231"/>
    </location>
</feature>
<evidence type="ECO:0008006" key="4">
    <source>
        <dbReference type="Google" id="ProtNLM"/>
    </source>
</evidence>
<dbReference type="OrthoDB" id="5143712at2"/>
<accession>K6VQP8</accession>
<dbReference type="RefSeq" id="WP_006503796.1">
    <property type="nucleotide sequence ID" value="NZ_BAGZ01000018.1"/>
</dbReference>
<sequence>MAVGLALLFCGVLAYGFAGVLLTSGSQVSKGPLRSRSWWAGTTLQGVGFLVTFASRHELPLLLVQASIVASLGVTATVQQWRGVIRLTSGDSLAIGGVVAGLAGLSLSSRTGTVAPVGWTALLCVAAVLAVTTAATVHAFPGATAGILSGLSFGAGAIAARFVAAQPDRWVGTTLRWSWTDLIWLVLIGIAMVSGQAHVTQGLSREHPVTVLGCMHIAGTVFPALTGAFIAGERPREGFVLLMLCSVAVVALCAYRLLRLKSTPSAVDIPSPRTSE</sequence>
<feature type="transmembrane region" description="Helical" evidence="1">
    <location>
        <begin position="37"/>
        <end position="54"/>
    </location>
</feature>
<dbReference type="EMBL" id="BAGZ01000018">
    <property type="protein sequence ID" value="GAB79039.1"/>
    <property type="molecule type" value="Genomic_DNA"/>
</dbReference>
<dbReference type="eggNOG" id="ENOG5034508">
    <property type="taxonomic scope" value="Bacteria"/>
</dbReference>
<protein>
    <recommendedName>
        <fullName evidence="4">EamA domain-containing protein</fullName>
    </recommendedName>
</protein>
<keyword evidence="3" id="KW-1185">Reference proteome</keyword>
<dbReference type="Proteomes" id="UP000008495">
    <property type="component" value="Unassembled WGS sequence"/>
</dbReference>
<organism evidence="2 3">
    <name type="scientific">Austwickia chelonae NBRC 105200</name>
    <dbReference type="NCBI Taxonomy" id="1184607"/>
    <lineage>
        <taxon>Bacteria</taxon>
        <taxon>Bacillati</taxon>
        <taxon>Actinomycetota</taxon>
        <taxon>Actinomycetes</taxon>
        <taxon>Micrococcales</taxon>
        <taxon>Dermatophilaceae</taxon>
        <taxon>Austwickia</taxon>
    </lineage>
</organism>
<feature type="transmembrane region" description="Helical" evidence="1">
    <location>
        <begin position="61"/>
        <end position="78"/>
    </location>
</feature>
<feature type="transmembrane region" description="Helical" evidence="1">
    <location>
        <begin position="84"/>
        <end position="105"/>
    </location>
</feature>
<gene>
    <name evidence="2" type="ORF">AUCHE_18_00400</name>
</gene>
<keyword evidence="1" id="KW-0472">Membrane</keyword>
<feature type="transmembrane region" description="Helical" evidence="1">
    <location>
        <begin position="146"/>
        <end position="165"/>
    </location>
</feature>
<evidence type="ECO:0000313" key="2">
    <source>
        <dbReference type="EMBL" id="GAB79039.1"/>
    </source>
</evidence>
<feature type="transmembrane region" description="Helical" evidence="1">
    <location>
        <begin position="238"/>
        <end position="258"/>
    </location>
</feature>